<keyword evidence="5" id="KW-0496">Mitochondrion</keyword>
<sequence length="468" mass="52244">MNAGHQTTRRLAAKAGKPICRSCRDTLSRNYASAAAVQTEDQVAQHIPPVAQTSPQTAYGVNAGVVLSRPPQITRDLHPFESAFFLYQRRLNERSALPFTRYFYYKDRTPADREWKRKIKQRLTPARDIGRYKGYGEEAWNDEVLVGAKESDFNWQVERLLEDAETTGAEDQPPGSSETTSSAVTQKKVEHEAVERPMSRITEADKKNDFKSLNRALQRTLYLLVKDKEGRWMFPQDRLQKETLKEAAHRVLEYSAGVNMNTWVVGNVPIGHYQQDYTKSLKTDAGLNELGLKTFFMKIRIMAGQANLKENQLGLKDFKWLAKEEIQKEVEQDYWRSIKNMLAERSVGAVAVQLAVASGVNVVTVCSAKNIDKVKALGVHAVFNYNPPSVTDGILSALKGIEYLGVADGISTADSAAGWTLVYKALGGRLSGVQPNPPGILEDAQGELLWADNTPSRDRDIGEAVRGR</sequence>
<proteinExistence type="inferred from homology"/>
<dbReference type="PANTHER" id="PTHR13124">
    <property type="entry name" value="39S RIBOSOMAL PROTEIN L46, MITOCHONDRIAL PRECURSOR-RELATED"/>
    <property type="match status" value="1"/>
</dbReference>
<dbReference type="GeneID" id="80907975"/>
<organism evidence="10 11">
    <name type="scientific">Didymosphaeria variabile</name>
    <dbReference type="NCBI Taxonomy" id="1932322"/>
    <lineage>
        <taxon>Eukaryota</taxon>
        <taxon>Fungi</taxon>
        <taxon>Dikarya</taxon>
        <taxon>Ascomycota</taxon>
        <taxon>Pezizomycotina</taxon>
        <taxon>Dothideomycetes</taxon>
        <taxon>Pleosporomycetidae</taxon>
        <taxon>Pleosporales</taxon>
        <taxon>Massarineae</taxon>
        <taxon>Didymosphaeriaceae</taxon>
        <taxon>Didymosphaeria</taxon>
    </lineage>
</organism>
<feature type="domain" description="Large ribosomal subunit protein mL46 N-terminal" evidence="9">
    <location>
        <begin position="60"/>
        <end position="205"/>
    </location>
</feature>
<dbReference type="GO" id="GO:0003735">
    <property type="term" value="F:structural constituent of ribosome"/>
    <property type="evidence" value="ECO:0007669"/>
    <property type="project" value="InterPro"/>
</dbReference>
<keyword evidence="11" id="KW-1185">Reference proteome</keyword>
<accession>A0A9W9CDF4</accession>
<keyword evidence="3" id="KW-0809">Transit peptide</keyword>
<keyword evidence="4" id="KW-0689">Ribosomal protein</keyword>
<evidence type="ECO:0000256" key="3">
    <source>
        <dbReference type="ARBA" id="ARBA00022946"/>
    </source>
</evidence>
<dbReference type="OrthoDB" id="414075at2759"/>
<dbReference type="AlphaFoldDB" id="A0A9W9CDF4"/>
<dbReference type="InterPro" id="IPR040008">
    <property type="entry name" value="Ribosomal_mL46"/>
</dbReference>
<comment type="caution">
    <text evidence="10">The sequence shown here is derived from an EMBL/GenBank/DDBJ whole genome shotgun (WGS) entry which is preliminary data.</text>
</comment>
<dbReference type="EMBL" id="JAPEUX010000003">
    <property type="protein sequence ID" value="KAJ4356412.1"/>
    <property type="molecule type" value="Genomic_DNA"/>
</dbReference>
<gene>
    <name evidence="10" type="ORF">N0V89_004445</name>
</gene>
<dbReference type="InterPro" id="IPR021757">
    <property type="entry name" value="Ribosomal_mL46_N"/>
</dbReference>
<protein>
    <recommendedName>
        <fullName evidence="7">Large ribosomal subunit protein mL46</fullName>
    </recommendedName>
</protein>
<evidence type="ECO:0000313" key="11">
    <source>
        <dbReference type="Proteomes" id="UP001140513"/>
    </source>
</evidence>
<evidence type="ECO:0000256" key="6">
    <source>
        <dbReference type="ARBA" id="ARBA00023274"/>
    </source>
</evidence>
<feature type="compositionally biased region" description="Polar residues" evidence="8">
    <location>
        <begin position="174"/>
        <end position="185"/>
    </location>
</feature>
<comment type="subcellular location">
    <subcellularLocation>
        <location evidence="1">Mitochondrion</location>
    </subcellularLocation>
</comment>
<dbReference type="Proteomes" id="UP001140513">
    <property type="component" value="Unassembled WGS sequence"/>
</dbReference>
<dbReference type="PANTHER" id="PTHR13124:SF12">
    <property type="entry name" value="LARGE RIBOSOMAL SUBUNIT PROTEIN ML46"/>
    <property type="match status" value="1"/>
</dbReference>
<feature type="region of interest" description="Disordered" evidence="8">
    <location>
        <begin position="164"/>
        <end position="194"/>
    </location>
</feature>
<dbReference type="RefSeq" id="XP_056073538.1">
    <property type="nucleotide sequence ID" value="XM_056213230.1"/>
</dbReference>
<evidence type="ECO:0000256" key="8">
    <source>
        <dbReference type="SAM" id="MobiDB-lite"/>
    </source>
</evidence>
<dbReference type="Pfam" id="PF11788">
    <property type="entry name" value="MRP-L46"/>
    <property type="match status" value="1"/>
</dbReference>
<dbReference type="Gene3D" id="3.40.50.720">
    <property type="entry name" value="NAD(P)-binding Rossmann-like Domain"/>
    <property type="match status" value="1"/>
</dbReference>
<dbReference type="GO" id="GO:0005762">
    <property type="term" value="C:mitochondrial large ribosomal subunit"/>
    <property type="evidence" value="ECO:0007669"/>
    <property type="project" value="TreeGrafter"/>
</dbReference>
<name>A0A9W9CDF4_9PLEO</name>
<keyword evidence="6" id="KW-0687">Ribonucleoprotein</keyword>
<evidence type="ECO:0000256" key="1">
    <source>
        <dbReference type="ARBA" id="ARBA00004173"/>
    </source>
</evidence>
<dbReference type="InterPro" id="IPR033650">
    <property type="entry name" value="Ribosomal_mL46_NUDIX"/>
</dbReference>
<reference evidence="10" key="1">
    <citation type="submission" date="2022-10" db="EMBL/GenBank/DDBJ databases">
        <title>Tapping the CABI collections for fungal endophytes: first genome assemblies for Collariella, Neodidymelliopsis, Ascochyta clinopodiicola, Didymella pomorum, Didymosphaeria variabile, Neocosmospora piperis and Neocucurbitaria cava.</title>
        <authorList>
            <person name="Hill R."/>
        </authorList>
    </citation>
    <scope>NUCLEOTIDE SEQUENCE</scope>
    <source>
        <strain evidence="10">IMI 356815</strain>
    </source>
</reference>
<evidence type="ECO:0000259" key="9">
    <source>
        <dbReference type="Pfam" id="PF11788"/>
    </source>
</evidence>
<comment type="similarity">
    <text evidence="2">Belongs to the mitochondrion-specific ribosomal protein mL46 family.</text>
</comment>
<dbReference type="CDD" id="cd04661">
    <property type="entry name" value="NUDIX_MRP_L46"/>
    <property type="match status" value="1"/>
</dbReference>
<evidence type="ECO:0000256" key="5">
    <source>
        <dbReference type="ARBA" id="ARBA00023128"/>
    </source>
</evidence>
<dbReference type="Gene3D" id="3.90.79.10">
    <property type="entry name" value="Nucleoside Triphosphate Pyrophosphohydrolase"/>
    <property type="match status" value="1"/>
</dbReference>
<evidence type="ECO:0000313" key="10">
    <source>
        <dbReference type="EMBL" id="KAJ4356412.1"/>
    </source>
</evidence>
<evidence type="ECO:0000256" key="2">
    <source>
        <dbReference type="ARBA" id="ARBA00009070"/>
    </source>
</evidence>
<dbReference type="GO" id="GO:0005743">
    <property type="term" value="C:mitochondrial inner membrane"/>
    <property type="evidence" value="ECO:0007669"/>
    <property type="project" value="UniProtKB-ARBA"/>
</dbReference>
<evidence type="ECO:0000256" key="7">
    <source>
        <dbReference type="ARBA" id="ARBA00035190"/>
    </source>
</evidence>
<evidence type="ECO:0000256" key="4">
    <source>
        <dbReference type="ARBA" id="ARBA00022980"/>
    </source>
</evidence>
<dbReference type="SUPFAM" id="SSF51735">
    <property type="entry name" value="NAD(P)-binding Rossmann-fold domains"/>
    <property type="match status" value="1"/>
</dbReference>
<dbReference type="FunFam" id="3.90.79.10:FF:000018">
    <property type="entry name" value="39S ribosomal protein L46, mitochondrial"/>
    <property type="match status" value="1"/>
</dbReference>
<dbReference type="InterPro" id="IPR036291">
    <property type="entry name" value="NAD(P)-bd_dom_sf"/>
</dbReference>